<dbReference type="AlphaFoldDB" id="A0A7J5B9C4"/>
<proteinExistence type="inferred from homology"/>
<evidence type="ECO:0000256" key="2">
    <source>
        <dbReference type="ARBA" id="ARBA00005417"/>
    </source>
</evidence>
<dbReference type="PANTHER" id="PTHR42711">
    <property type="entry name" value="ABC TRANSPORTER ATP-BINDING PROTEIN"/>
    <property type="match status" value="1"/>
</dbReference>
<dbReference type="OrthoDB" id="9804819at2"/>
<feature type="domain" description="ABC transporter" evidence="7">
    <location>
        <begin position="5"/>
        <end position="235"/>
    </location>
</feature>
<keyword evidence="5 8" id="KW-0067">ATP-binding</keyword>
<dbReference type="EMBL" id="WBKB01000006">
    <property type="protein sequence ID" value="KAB1642175.1"/>
    <property type="molecule type" value="Genomic_DNA"/>
</dbReference>
<dbReference type="InterPro" id="IPR003439">
    <property type="entry name" value="ABC_transporter-like_ATP-bd"/>
</dbReference>
<dbReference type="RefSeq" id="WP_158052630.1">
    <property type="nucleotide sequence ID" value="NZ_WBKB01000006.1"/>
</dbReference>
<protein>
    <submittedName>
        <fullName evidence="8">ABC transporter ATP-binding protein</fullName>
    </submittedName>
</protein>
<dbReference type="SUPFAM" id="SSF52540">
    <property type="entry name" value="P-loop containing nucleoside triphosphate hydrolases"/>
    <property type="match status" value="1"/>
</dbReference>
<dbReference type="GO" id="GO:0005886">
    <property type="term" value="C:plasma membrane"/>
    <property type="evidence" value="ECO:0007669"/>
    <property type="project" value="UniProtKB-SubCell"/>
</dbReference>
<dbReference type="Proteomes" id="UP000433493">
    <property type="component" value="Unassembled WGS sequence"/>
</dbReference>
<evidence type="ECO:0000256" key="6">
    <source>
        <dbReference type="ARBA" id="ARBA00023251"/>
    </source>
</evidence>
<dbReference type="InterPro" id="IPR050763">
    <property type="entry name" value="ABC_transporter_ATP-binding"/>
</dbReference>
<reference evidence="8 9" key="1">
    <citation type="submission" date="2019-09" db="EMBL/GenBank/DDBJ databases">
        <title>Phylogeny of genus Pseudoclavibacter and closely related genus.</title>
        <authorList>
            <person name="Li Y."/>
        </authorList>
    </citation>
    <scope>NUCLEOTIDE SEQUENCE [LARGE SCALE GENOMIC DNA]</scope>
    <source>
        <strain evidence="8 9">KCTC 13959</strain>
    </source>
</reference>
<keyword evidence="6" id="KW-0046">Antibiotic resistance</keyword>
<keyword evidence="4" id="KW-0547">Nucleotide-binding</keyword>
<evidence type="ECO:0000313" key="9">
    <source>
        <dbReference type="Proteomes" id="UP000433493"/>
    </source>
</evidence>
<comment type="similarity">
    <text evidence="2">Belongs to the ABC transporter superfamily.</text>
</comment>
<name>A0A7J5B9C4_9MICO</name>
<dbReference type="InterPro" id="IPR027417">
    <property type="entry name" value="P-loop_NTPase"/>
</dbReference>
<evidence type="ECO:0000313" key="8">
    <source>
        <dbReference type="EMBL" id="KAB1642175.1"/>
    </source>
</evidence>
<evidence type="ECO:0000259" key="7">
    <source>
        <dbReference type="PROSITE" id="PS50893"/>
    </source>
</evidence>
<dbReference type="GO" id="GO:0046677">
    <property type="term" value="P:response to antibiotic"/>
    <property type="evidence" value="ECO:0007669"/>
    <property type="project" value="UniProtKB-KW"/>
</dbReference>
<keyword evidence="3" id="KW-0813">Transport</keyword>
<keyword evidence="9" id="KW-1185">Reference proteome</keyword>
<dbReference type="InterPro" id="IPR003593">
    <property type="entry name" value="AAA+_ATPase"/>
</dbReference>
<dbReference type="SMART" id="SM00382">
    <property type="entry name" value="AAA"/>
    <property type="match status" value="1"/>
</dbReference>
<comment type="caution">
    <text evidence="8">The sequence shown here is derived from an EMBL/GenBank/DDBJ whole genome shotgun (WGS) entry which is preliminary data.</text>
</comment>
<dbReference type="PANTHER" id="PTHR42711:SF5">
    <property type="entry name" value="ABC TRANSPORTER ATP-BINDING PROTEIN NATA"/>
    <property type="match status" value="1"/>
</dbReference>
<organism evidence="8 9">
    <name type="scientific">Gulosibacter chungangensis</name>
    <dbReference type="NCBI Taxonomy" id="979746"/>
    <lineage>
        <taxon>Bacteria</taxon>
        <taxon>Bacillati</taxon>
        <taxon>Actinomycetota</taxon>
        <taxon>Actinomycetes</taxon>
        <taxon>Micrococcales</taxon>
        <taxon>Microbacteriaceae</taxon>
        <taxon>Gulosibacter</taxon>
    </lineage>
</organism>
<comment type="subcellular location">
    <subcellularLocation>
        <location evidence="1">Cell membrane</location>
        <topology evidence="1">Peripheral membrane protein</topology>
    </subcellularLocation>
</comment>
<dbReference type="GO" id="GO:0005524">
    <property type="term" value="F:ATP binding"/>
    <property type="evidence" value="ECO:0007669"/>
    <property type="project" value="UniProtKB-KW"/>
</dbReference>
<dbReference type="InterPro" id="IPR017871">
    <property type="entry name" value="ABC_transporter-like_CS"/>
</dbReference>
<dbReference type="PROSITE" id="PS50893">
    <property type="entry name" value="ABC_TRANSPORTER_2"/>
    <property type="match status" value="1"/>
</dbReference>
<dbReference type="GO" id="GO:0016887">
    <property type="term" value="F:ATP hydrolysis activity"/>
    <property type="evidence" value="ECO:0007669"/>
    <property type="project" value="InterPro"/>
</dbReference>
<dbReference type="Gene3D" id="3.40.50.300">
    <property type="entry name" value="P-loop containing nucleotide triphosphate hydrolases"/>
    <property type="match status" value="1"/>
</dbReference>
<accession>A0A7J5B9C4</accession>
<evidence type="ECO:0000256" key="1">
    <source>
        <dbReference type="ARBA" id="ARBA00004202"/>
    </source>
</evidence>
<sequence length="300" mass="32710">MSAGVTVDGLTKRFREVTAVDDISFEVPGGGVFAFLGTNGAGKSTTINCLTTVIQPDRGSLAVAGHDVATESDQVRQAIGVVFQESVLDDLLTVRENLYLRGLPYLGSKSNVTERLTALTEVIDLHELLDRRYGKLSGGQKRRVDIARALLHDPKILFLDEPTAGLDPGNRQLVWQTVQSLRERTGLTVFLTTHYMEETEQAQLVCIIDRGRIIAQGSPSELRAKHSASILTLTIDEGTKDIPVADAAEALRILGQETNVRDFEFRHGRMDDVFLNLTGSSILANDSDAKPDDPKEPADG</sequence>
<evidence type="ECO:0000256" key="4">
    <source>
        <dbReference type="ARBA" id="ARBA00022741"/>
    </source>
</evidence>
<gene>
    <name evidence="8" type="ORF">F8O05_10135</name>
</gene>
<dbReference type="Pfam" id="PF00005">
    <property type="entry name" value="ABC_tran"/>
    <property type="match status" value="1"/>
</dbReference>
<evidence type="ECO:0000256" key="5">
    <source>
        <dbReference type="ARBA" id="ARBA00022840"/>
    </source>
</evidence>
<dbReference type="PROSITE" id="PS00211">
    <property type="entry name" value="ABC_TRANSPORTER_1"/>
    <property type="match status" value="1"/>
</dbReference>
<evidence type="ECO:0000256" key="3">
    <source>
        <dbReference type="ARBA" id="ARBA00022448"/>
    </source>
</evidence>